<gene>
    <name evidence="1" type="ORF">BD94_3153</name>
</gene>
<organism evidence="1 2">
    <name type="scientific">Elizabethkingia anophelis NUHP1</name>
    <dbReference type="NCBI Taxonomy" id="1338011"/>
    <lineage>
        <taxon>Bacteria</taxon>
        <taxon>Pseudomonadati</taxon>
        <taxon>Bacteroidota</taxon>
        <taxon>Flavobacteriia</taxon>
        <taxon>Flavobacteriales</taxon>
        <taxon>Weeksellaceae</taxon>
        <taxon>Elizabethkingia</taxon>
    </lineage>
</organism>
<dbReference type="KEGG" id="eao:BD94_3153"/>
<dbReference type="RefSeq" id="WP_024566112.1">
    <property type="nucleotide sequence ID" value="NZ_CP007547.1"/>
</dbReference>
<dbReference type="Proteomes" id="UP000028933">
    <property type="component" value="Chromosome"/>
</dbReference>
<dbReference type="eggNOG" id="ENOG5032SXU">
    <property type="taxonomic scope" value="Bacteria"/>
</dbReference>
<sequence length="119" mass="13774">MHTYYFEKLQVWQNSKDFVLKVYSVTNTFPESEKFGIISQIRRASTSISANIAEGFSRNSDKEKAKFINIAYGSAIEVLNFLIISKDLLFLSEKDYTELRKQIEHITNQLQALNKTISK</sequence>
<proteinExistence type="predicted"/>
<dbReference type="NCBIfam" id="TIGR02436">
    <property type="entry name" value="four helix bundle protein"/>
    <property type="match status" value="1"/>
</dbReference>
<dbReference type="Pfam" id="PF05635">
    <property type="entry name" value="23S_rRNA_IVP"/>
    <property type="match status" value="1"/>
</dbReference>
<protein>
    <submittedName>
        <fullName evidence="1">23Sr RNA protein</fullName>
    </submittedName>
</protein>
<reference evidence="1" key="2">
    <citation type="journal article" date="2015" name="Genome Biol. Evol.">
        <title>Complete Genome Sequence and Transcriptomic Analysis of the Novel Pathogen Elizabethkingia anophelis in Response to Oxidative Stress.</title>
        <authorList>
            <person name="Li Y."/>
            <person name="Liu Y."/>
            <person name="Chew S.C."/>
            <person name="Tay M."/>
            <person name="Salido M.M."/>
            <person name="Teo J."/>
            <person name="Lauro F.M."/>
            <person name="Givskov M."/>
            <person name="Yang L."/>
        </authorList>
    </citation>
    <scope>NUCLEOTIDE SEQUENCE</scope>
    <source>
        <strain evidence="1">NUHP1</strain>
    </source>
</reference>
<dbReference type="PANTHER" id="PTHR38471:SF2">
    <property type="entry name" value="FOUR HELIX BUNDLE PROTEIN"/>
    <property type="match status" value="1"/>
</dbReference>
<dbReference type="SUPFAM" id="SSF158446">
    <property type="entry name" value="IVS-encoded protein-like"/>
    <property type="match status" value="1"/>
</dbReference>
<dbReference type="InterPro" id="IPR036583">
    <property type="entry name" value="23S_rRNA_IVS_sf"/>
</dbReference>
<evidence type="ECO:0000313" key="2">
    <source>
        <dbReference type="Proteomes" id="UP000028933"/>
    </source>
</evidence>
<dbReference type="PANTHER" id="PTHR38471">
    <property type="entry name" value="FOUR HELIX BUNDLE PROTEIN"/>
    <property type="match status" value="1"/>
</dbReference>
<evidence type="ECO:0000313" key="1">
    <source>
        <dbReference type="EMBL" id="AIL46928.1"/>
    </source>
</evidence>
<dbReference type="EMBL" id="CP007547">
    <property type="protein sequence ID" value="AIL46928.1"/>
    <property type="molecule type" value="Genomic_DNA"/>
</dbReference>
<accession>A0A077EK68</accession>
<dbReference type="HOGENOM" id="CLU_129874_0_4_10"/>
<dbReference type="CDD" id="cd16377">
    <property type="entry name" value="23S_rRNA_IVP_like"/>
    <property type="match status" value="1"/>
</dbReference>
<dbReference type="STRING" id="1338011.BD94_3153"/>
<dbReference type="InterPro" id="IPR012657">
    <property type="entry name" value="23S_rRNA-intervening_sequence"/>
</dbReference>
<name>A0A077EK68_9FLAO</name>
<dbReference type="Gene3D" id="1.20.1440.60">
    <property type="entry name" value="23S rRNA-intervening sequence"/>
    <property type="match status" value="1"/>
</dbReference>
<reference evidence="1" key="1">
    <citation type="journal article" date="2013" name="Lancet">
        <title>First case of E anophelis outbreak in an intensive-care unit.</title>
        <authorList>
            <person name="Teo J."/>
            <person name="Tan S.Y."/>
            <person name="Tay M."/>
            <person name="Ding Y."/>
            <person name="Kjelleberg S."/>
            <person name="Givskov M."/>
            <person name="Lin R.T."/>
            <person name="Yang L."/>
        </authorList>
    </citation>
    <scope>NUCLEOTIDE SEQUENCE [LARGE SCALE GENOMIC DNA]</scope>
    <source>
        <strain evidence="1">NUHP1</strain>
    </source>
</reference>
<dbReference type="AlphaFoldDB" id="A0A077EK68"/>